<proteinExistence type="inferred from homology"/>
<comment type="caution">
    <text evidence="18">The sequence shown here is derived from an EMBL/GenBank/DDBJ whole genome shotgun (WGS) entry which is preliminary data.</text>
</comment>
<keyword evidence="19" id="KW-1185">Reference proteome</keyword>
<comment type="catalytic activity">
    <reaction evidence="15">
        <text>13-(9Z-hexadecenoyloxy)-octadecanoate + H2O = 13-hydroxy-octadecanoate + (9Z)-hexadecenoate + H(+)</text>
        <dbReference type="Rhea" id="RHEA:52076"/>
        <dbReference type="ChEBI" id="CHEBI:15377"/>
        <dbReference type="ChEBI" id="CHEBI:15378"/>
        <dbReference type="ChEBI" id="CHEBI:32372"/>
        <dbReference type="ChEBI" id="CHEBI:136304"/>
        <dbReference type="ChEBI" id="CHEBI:136315"/>
    </reaction>
    <physiologicalReaction direction="left-to-right" evidence="15">
        <dbReference type="Rhea" id="RHEA:52077"/>
    </physiologicalReaction>
</comment>
<gene>
    <name evidence="18" type="primary">ADTRP_0</name>
    <name evidence="18" type="ORF">FJT64_024722</name>
</gene>
<comment type="catalytic activity">
    <reaction evidence="14">
        <text>13-(9Z-octadecenoyloxy)-octadecanoate + H2O = 13-hydroxy-octadecanoate + (9Z)-octadecenoate + H(+)</text>
        <dbReference type="Rhea" id="RHEA:52064"/>
        <dbReference type="ChEBI" id="CHEBI:15377"/>
        <dbReference type="ChEBI" id="CHEBI:15378"/>
        <dbReference type="ChEBI" id="CHEBI:30823"/>
        <dbReference type="ChEBI" id="CHEBI:136303"/>
        <dbReference type="ChEBI" id="CHEBI:136304"/>
    </reaction>
    <physiologicalReaction direction="left-to-right" evidence="14">
        <dbReference type="Rhea" id="RHEA:52065"/>
    </physiologicalReaction>
</comment>
<keyword evidence="6 17" id="KW-0472">Membrane</keyword>
<evidence type="ECO:0000256" key="8">
    <source>
        <dbReference type="ARBA" id="ARBA00047427"/>
    </source>
</evidence>
<dbReference type="AlphaFoldDB" id="A0A6A4WMU9"/>
<comment type="similarity">
    <text evidence="3">Belongs to the AIG1 family.</text>
</comment>
<dbReference type="InterPro" id="IPR006838">
    <property type="entry name" value="ADTRP_AIG1"/>
</dbReference>
<organism evidence="18 19">
    <name type="scientific">Amphibalanus amphitrite</name>
    <name type="common">Striped barnacle</name>
    <name type="synonym">Balanus amphitrite</name>
    <dbReference type="NCBI Taxonomy" id="1232801"/>
    <lineage>
        <taxon>Eukaryota</taxon>
        <taxon>Metazoa</taxon>
        <taxon>Ecdysozoa</taxon>
        <taxon>Arthropoda</taxon>
        <taxon>Crustacea</taxon>
        <taxon>Multicrustacea</taxon>
        <taxon>Cirripedia</taxon>
        <taxon>Thoracica</taxon>
        <taxon>Thoracicalcarea</taxon>
        <taxon>Balanomorpha</taxon>
        <taxon>Balanoidea</taxon>
        <taxon>Balanidae</taxon>
        <taxon>Amphibalaninae</taxon>
        <taxon>Amphibalanus</taxon>
    </lineage>
</organism>
<comment type="catalytic activity">
    <reaction evidence="1">
        <text>9-(9Z-hexadecenoyloxy)-octadecanoate + H2O = (9Z)-hexadecenoate + 9-hydroxy-octadecanoate + H(+)</text>
        <dbReference type="Rhea" id="RHEA:52068"/>
        <dbReference type="ChEBI" id="CHEBI:15377"/>
        <dbReference type="ChEBI" id="CHEBI:15378"/>
        <dbReference type="ChEBI" id="CHEBI:32372"/>
        <dbReference type="ChEBI" id="CHEBI:136286"/>
        <dbReference type="ChEBI" id="CHEBI:136309"/>
    </reaction>
    <physiologicalReaction direction="left-to-right" evidence="1">
        <dbReference type="Rhea" id="RHEA:52069"/>
    </physiologicalReaction>
</comment>
<comment type="catalytic activity">
    <reaction evidence="12">
        <text>9-(9Z-octadecenoyloxy)-octadecanoate + H2O = 9-hydroxy-octadecanoate + (9Z)-octadecenoate + H(+)</text>
        <dbReference type="Rhea" id="RHEA:52048"/>
        <dbReference type="ChEBI" id="CHEBI:15377"/>
        <dbReference type="ChEBI" id="CHEBI:15378"/>
        <dbReference type="ChEBI" id="CHEBI:30823"/>
        <dbReference type="ChEBI" id="CHEBI:136282"/>
        <dbReference type="ChEBI" id="CHEBI:136286"/>
    </reaction>
    <physiologicalReaction direction="left-to-right" evidence="12">
        <dbReference type="Rhea" id="RHEA:52049"/>
    </physiologicalReaction>
</comment>
<comment type="catalytic activity">
    <reaction evidence="10">
        <text>12-octadecanoyloxy-octadecanoate + H2O = 12-hydroxyoctadecanoate + octadecanoate + H(+)</text>
        <dbReference type="Rhea" id="RHEA:52080"/>
        <dbReference type="ChEBI" id="CHEBI:15377"/>
        <dbReference type="ChEBI" id="CHEBI:15378"/>
        <dbReference type="ChEBI" id="CHEBI:25629"/>
        <dbReference type="ChEBI" id="CHEBI:84201"/>
        <dbReference type="ChEBI" id="CHEBI:136330"/>
    </reaction>
    <physiologicalReaction direction="left-to-right" evidence="10">
        <dbReference type="Rhea" id="RHEA:52081"/>
    </physiologicalReaction>
</comment>
<dbReference type="GO" id="GO:0012505">
    <property type="term" value="C:endomembrane system"/>
    <property type="evidence" value="ECO:0007669"/>
    <property type="project" value="UniProtKB-SubCell"/>
</dbReference>
<keyword evidence="4 17" id="KW-0812">Transmembrane</keyword>
<evidence type="ECO:0000256" key="5">
    <source>
        <dbReference type="ARBA" id="ARBA00022989"/>
    </source>
</evidence>
<comment type="catalytic activity">
    <reaction evidence="13">
        <text>9-octadecanoyloxy-octadecanoate + H2O = 9-hydroxy-octadecanoate + octadecanoate + H(+)</text>
        <dbReference type="Rhea" id="RHEA:52096"/>
        <dbReference type="ChEBI" id="CHEBI:15377"/>
        <dbReference type="ChEBI" id="CHEBI:15378"/>
        <dbReference type="ChEBI" id="CHEBI:25629"/>
        <dbReference type="ChEBI" id="CHEBI:136286"/>
        <dbReference type="ChEBI" id="CHEBI:136373"/>
    </reaction>
    <physiologicalReaction direction="left-to-right" evidence="13">
        <dbReference type="Rhea" id="RHEA:52097"/>
    </physiologicalReaction>
</comment>
<evidence type="ECO:0000256" key="7">
    <source>
        <dbReference type="ARBA" id="ARBA00047368"/>
    </source>
</evidence>
<reference evidence="18 19" key="1">
    <citation type="submission" date="2019-07" db="EMBL/GenBank/DDBJ databases">
        <title>Draft genome assembly of a fouling barnacle, Amphibalanus amphitrite (Darwin, 1854): The first reference genome for Thecostraca.</title>
        <authorList>
            <person name="Kim W."/>
        </authorList>
    </citation>
    <scope>NUCLEOTIDE SEQUENCE [LARGE SCALE GENOMIC DNA]</scope>
    <source>
        <strain evidence="18">SNU_AA5</strain>
        <tissue evidence="18">Soma without cirri and trophi</tissue>
    </source>
</reference>
<comment type="catalytic activity">
    <reaction evidence="7">
        <text>12-hexadecanoyloxy-octadecanoate + H2O = 12-hydroxyoctadecanoate + hexadecanoate + H(+)</text>
        <dbReference type="Rhea" id="RHEA:52056"/>
        <dbReference type="ChEBI" id="CHEBI:7896"/>
        <dbReference type="ChEBI" id="CHEBI:15377"/>
        <dbReference type="ChEBI" id="CHEBI:15378"/>
        <dbReference type="ChEBI" id="CHEBI:83677"/>
        <dbReference type="ChEBI" id="CHEBI:84201"/>
    </reaction>
    <physiologicalReaction direction="left-to-right" evidence="7">
        <dbReference type="Rhea" id="RHEA:52057"/>
    </physiologicalReaction>
</comment>
<evidence type="ECO:0000256" key="10">
    <source>
        <dbReference type="ARBA" id="ARBA00048680"/>
    </source>
</evidence>
<evidence type="ECO:0000256" key="16">
    <source>
        <dbReference type="ARBA" id="ARBA00049428"/>
    </source>
</evidence>
<feature type="transmembrane region" description="Helical" evidence="17">
    <location>
        <begin position="56"/>
        <end position="77"/>
    </location>
</feature>
<evidence type="ECO:0000256" key="3">
    <source>
        <dbReference type="ARBA" id="ARBA00009300"/>
    </source>
</evidence>
<evidence type="ECO:0000256" key="13">
    <source>
        <dbReference type="ARBA" id="ARBA00049221"/>
    </source>
</evidence>
<feature type="transmembrane region" description="Helical" evidence="17">
    <location>
        <begin position="136"/>
        <end position="155"/>
    </location>
</feature>
<evidence type="ECO:0000256" key="11">
    <source>
        <dbReference type="ARBA" id="ARBA00048701"/>
    </source>
</evidence>
<keyword evidence="5 17" id="KW-1133">Transmembrane helix</keyword>
<evidence type="ECO:0000256" key="6">
    <source>
        <dbReference type="ARBA" id="ARBA00023136"/>
    </source>
</evidence>
<comment type="subcellular location">
    <subcellularLocation>
        <location evidence="2">Endomembrane system</location>
        <topology evidence="2">Multi-pass membrane protein</topology>
    </subcellularLocation>
</comment>
<comment type="catalytic activity">
    <reaction evidence="9">
        <text>9-hexadecanoyloxy-octadecanoate + H2O = 9-hydroxy-octadecanoate + hexadecanoate + H(+)</text>
        <dbReference type="Rhea" id="RHEA:52052"/>
        <dbReference type="ChEBI" id="CHEBI:7896"/>
        <dbReference type="ChEBI" id="CHEBI:15377"/>
        <dbReference type="ChEBI" id="CHEBI:15378"/>
        <dbReference type="ChEBI" id="CHEBI:83670"/>
        <dbReference type="ChEBI" id="CHEBI:136286"/>
    </reaction>
    <physiologicalReaction direction="left-to-right" evidence="9">
        <dbReference type="Rhea" id="RHEA:52053"/>
    </physiologicalReaction>
</comment>
<dbReference type="PANTHER" id="PTHR10989:SF16">
    <property type="entry name" value="AT02829P-RELATED"/>
    <property type="match status" value="1"/>
</dbReference>
<comment type="catalytic activity">
    <reaction evidence="16">
        <text>12-(9Z-hexadecenoyloxy)-octadecanoate + H2O = 12-hydroxyoctadecanoate + (9Z)-hexadecenoate + H(+)</text>
        <dbReference type="Rhea" id="RHEA:52072"/>
        <dbReference type="ChEBI" id="CHEBI:15377"/>
        <dbReference type="ChEBI" id="CHEBI:15378"/>
        <dbReference type="ChEBI" id="CHEBI:32372"/>
        <dbReference type="ChEBI" id="CHEBI:84201"/>
        <dbReference type="ChEBI" id="CHEBI:136312"/>
    </reaction>
    <physiologicalReaction direction="left-to-right" evidence="16">
        <dbReference type="Rhea" id="RHEA:52073"/>
    </physiologicalReaction>
</comment>
<comment type="catalytic activity">
    <reaction evidence="11">
        <text>12-(9Z-octadecenoyloxy)-octadecanoate + H2O = 12-hydroxyoctadecanoate + (9Z)-octadecenoate + H(+)</text>
        <dbReference type="Rhea" id="RHEA:52060"/>
        <dbReference type="ChEBI" id="CHEBI:15377"/>
        <dbReference type="ChEBI" id="CHEBI:15378"/>
        <dbReference type="ChEBI" id="CHEBI:30823"/>
        <dbReference type="ChEBI" id="CHEBI:84201"/>
        <dbReference type="ChEBI" id="CHEBI:136302"/>
    </reaction>
    <physiologicalReaction direction="left-to-right" evidence="11">
        <dbReference type="Rhea" id="RHEA:52061"/>
    </physiologicalReaction>
</comment>
<dbReference type="PANTHER" id="PTHR10989">
    <property type="entry name" value="ANDROGEN-INDUCED PROTEIN 1-RELATED"/>
    <property type="match status" value="1"/>
</dbReference>
<accession>A0A6A4WMU9</accession>
<evidence type="ECO:0000256" key="4">
    <source>
        <dbReference type="ARBA" id="ARBA00022692"/>
    </source>
</evidence>
<feature type="transmembrane region" description="Helical" evidence="17">
    <location>
        <begin position="97"/>
        <end position="116"/>
    </location>
</feature>
<dbReference type="Proteomes" id="UP000440578">
    <property type="component" value="Unassembled WGS sequence"/>
</dbReference>
<evidence type="ECO:0000256" key="15">
    <source>
        <dbReference type="ARBA" id="ARBA00049322"/>
    </source>
</evidence>
<evidence type="ECO:0000313" key="18">
    <source>
        <dbReference type="EMBL" id="KAF0303281.1"/>
    </source>
</evidence>
<evidence type="ECO:0000256" key="2">
    <source>
        <dbReference type="ARBA" id="ARBA00004127"/>
    </source>
</evidence>
<evidence type="ECO:0000256" key="17">
    <source>
        <dbReference type="SAM" id="Phobius"/>
    </source>
</evidence>
<evidence type="ECO:0000256" key="1">
    <source>
        <dbReference type="ARBA" id="ARBA00000923"/>
    </source>
</evidence>
<sequence>MVAHCLLHALGATIFAGCTYYDTHVLFLTDPDDPHHHVVKQLAFERDRLGGRWKYLTIWGLTCQLVYYCLAVVNDLFGSNTFDKSKVTKLQKIRDVFFTSIALPVGMLVSIMFWGVFFVDRELVFPAILDAHYPALLNHGVHTMPLLIGLLEVALERHNYACNRLSLGLLMGFLATYLGWTLHLALVENLWVYGILRVLSWPMRVAFMGCNEKALAQVDSTKKRR</sequence>
<evidence type="ECO:0000256" key="9">
    <source>
        <dbReference type="ARBA" id="ARBA00047863"/>
    </source>
</evidence>
<dbReference type="Pfam" id="PF04750">
    <property type="entry name" value="Far-17a_AIG1"/>
    <property type="match status" value="1"/>
</dbReference>
<evidence type="ECO:0000256" key="12">
    <source>
        <dbReference type="ARBA" id="ARBA00048800"/>
    </source>
</evidence>
<evidence type="ECO:0000256" key="14">
    <source>
        <dbReference type="ARBA" id="ARBA00049296"/>
    </source>
</evidence>
<dbReference type="GO" id="GO:0016020">
    <property type="term" value="C:membrane"/>
    <property type="evidence" value="ECO:0007669"/>
    <property type="project" value="InterPro"/>
</dbReference>
<evidence type="ECO:0000313" key="19">
    <source>
        <dbReference type="Proteomes" id="UP000440578"/>
    </source>
</evidence>
<dbReference type="OrthoDB" id="1898221at2759"/>
<name>A0A6A4WMU9_AMPAM</name>
<dbReference type="EMBL" id="VIIS01000957">
    <property type="protein sequence ID" value="KAF0303281.1"/>
    <property type="molecule type" value="Genomic_DNA"/>
</dbReference>
<protein>
    <submittedName>
        <fullName evidence="18">Androgen-dependent TFPI-regulating protein</fullName>
    </submittedName>
</protein>
<feature type="transmembrane region" description="Helical" evidence="17">
    <location>
        <begin position="167"/>
        <end position="186"/>
    </location>
</feature>
<comment type="catalytic activity">
    <reaction evidence="8">
        <text>13-octadecanoyloxy-octadecanoate + H2O = 13-hydroxy-octadecanoate + octadecanoate + H(+)</text>
        <dbReference type="Rhea" id="RHEA:52084"/>
        <dbReference type="ChEBI" id="CHEBI:15377"/>
        <dbReference type="ChEBI" id="CHEBI:15378"/>
        <dbReference type="ChEBI" id="CHEBI:25629"/>
        <dbReference type="ChEBI" id="CHEBI:136304"/>
        <dbReference type="ChEBI" id="CHEBI:136335"/>
    </reaction>
    <physiologicalReaction direction="left-to-right" evidence="8">
        <dbReference type="Rhea" id="RHEA:52085"/>
    </physiologicalReaction>
</comment>